<feature type="transmembrane region" description="Helical" evidence="12">
    <location>
        <begin position="165"/>
        <end position="187"/>
    </location>
</feature>
<feature type="transmembrane region" description="Helical" evidence="12">
    <location>
        <begin position="45"/>
        <end position="67"/>
    </location>
</feature>
<dbReference type="InterPro" id="IPR006370">
    <property type="entry name" value="HB_polyprenyltransferase-like"/>
</dbReference>
<keyword evidence="4 12" id="KW-1003">Cell membrane</keyword>
<evidence type="ECO:0000256" key="8">
    <source>
        <dbReference type="ARBA" id="ARBA00022692"/>
    </source>
</evidence>
<dbReference type="PROSITE" id="PS00943">
    <property type="entry name" value="UBIA"/>
    <property type="match status" value="1"/>
</dbReference>
<dbReference type="InterPro" id="IPR030470">
    <property type="entry name" value="UbiA_prenylTrfase_CS"/>
</dbReference>
<organism evidence="14 15">
    <name type="scientific">Aquicella lusitana</name>
    <dbReference type="NCBI Taxonomy" id="254246"/>
    <lineage>
        <taxon>Bacteria</taxon>
        <taxon>Pseudomonadati</taxon>
        <taxon>Pseudomonadota</taxon>
        <taxon>Gammaproteobacteria</taxon>
        <taxon>Legionellales</taxon>
        <taxon>Coxiellaceae</taxon>
        <taxon>Aquicella</taxon>
    </lineage>
</organism>
<dbReference type="PANTHER" id="PTHR11048:SF28">
    <property type="entry name" value="4-HYDROXYBENZOATE POLYPRENYLTRANSFERASE, MITOCHONDRIAL"/>
    <property type="match status" value="1"/>
</dbReference>
<keyword evidence="11 12" id="KW-0472">Membrane</keyword>
<gene>
    <name evidence="12" type="primary">ubiA</name>
    <name evidence="14" type="ORF">C8D86_10264</name>
</gene>
<comment type="pathway">
    <text evidence="12">Cofactor biosynthesis; ubiquinone biosynthesis.</text>
</comment>
<comment type="similarity">
    <text evidence="3 12">Belongs to the UbiA prenyltransferase family.</text>
</comment>
<keyword evidence="5 12" id="KW-0997">Cell inner membrane</keyword>
<feature type="transmembrane region" description="Helical" evidence="12">
    <location>
        <begin position="141"/>
        <end position="159"/>
    </location>
</feature>
<dbReference type="EMBL" id="QQAX01000002">
    <property type="protein sequence ID" value="RDI48636.1"/>
    <property type="molecule type" value="Genomic_DNA"/>
</dbReference>
<dbReference type="Proteomes" id="UP000254720">
    <property type="component" value="Unassembled WGS sequence"/>
</dbReference>
<accession>A0A370GZB1</accession>
<evidence type="ECO:0000256" key="1">
    <source>
        <dbReference type="ARBA" id="ARBA00001946"/>
    </source>
</evidence>
<dbReference type="HAMAP" id="MF_01635">
    <property type="entry name" value="UbiA"/>
    <property type="match status" value="1"/>
</dbReference>
<evidence type="ECO:0000313" key="15">
    <source>
        <dbReference type="Proteomes" id="UP000254720"/>
    </source>
</evidence>
<evidence type="ECO:0000256" key="13">
    <source>
        <dbReference type="NCBIfam" id="TIGR01474"/>
    </source>
</evidence>
<name>A0A370GZB1_9COXI</name>
<evidence type="ECO:0000256" key="3">
    <source>
        <dbReference type="ARBA" id="ARBA00005985"/>
    </source>
</evidence>
<evidence type="ECO:0000256" key="12">
    <source>
        <dbReference type="HAMAP-Rule" id="MF_01635"/>
    </source>
</evidence>
<dbReference type="GO" id="GO:0005886">
    <property type="term" value="C:plasma membrane"/>
    <property type="evidence" value="ECO:0007669"/>
    <property type="project" value="UniProtKB-SubCell"/>
</dbReference>
<dbReference type="UniPathway" id="UPA00232"/>
<feature type="transmembrane region" description="Helical" evidence="12">
    <location>
        <begin position="88"/>
        <end position="108"/>
    </location>
</feature>
<dbReference type="FunFam" id="1.20.120.1780:FF:000001">
    <property type="entry name" value="4-hydroxybenzoate octaprenyltransferase"/>
    <property type="match status" value="1"/>
</dbReference>
<reference evidence="14 15" key="1">
    <citation type="submission" date="2018-07" db="EMBL/GenBank/DDBJ databases">
        <title>Genomic Encyclopedia of Type Strains, Phase IV (KMG-IV): sequencing the most valuable type-strain genomes for metagenomic binning, comparative biology and taxonomic classification.</title>
        <authorList>
            <person name="Goeker M."/>
        </authorList>
    </citation>
    <scope>NUCLEOTIDE SEQUENCE [LARGE SCALE GENOMIC DNA]</scope>
    <source>
        <strain evidence="14 15">DSM 16500</strain>
    </source>
</reference>
<dbReference type="PANTHER" id="PTHR11048">
    <property type="entry name" value="PRENYLTRANSFERASES"/>
    <property type="match status" value="1"/>
</dbReference>
<keyword evidence="8 12" id="KW-0812">Transmembrane</keyword>
<dbReference type="Gene3D" id="1.10.357.140">
    <property type="entry name" value="UbiA prenyltransferase"/>
    <property type="match status" value="1"/>
</dbReference>
<evidence type="ECO:0000256" key="7">
    <source>
        <dbReference type="ARBA" id="ARBA00022688"/>
    </source>
</evidence>
<dbReference type="EC" id="2.5.1.39" evidence="12 13"/>
<feature type="transmembrane region" description="Helical" evidence="12">
    <location>
        <begin position="234"/>
        <end position="254"/>
    </location>
</feature>
<evidence type="ECO:0000256" key="6">
    <source>
        <dbReference type="ARBA" id="ARBA00022679"/>
    </source>
</evidence>
<dbReference type="NCBIfam" id="TIGR01474">
    <property type="entry name" value="ubiA_proteo"/>
    <property type="match status" value="1"/>
</dbReference>
<evidence type="ECO:0000256" key="10">
    <source>
        <dbReference type="ARBA" id="ARBA00022989"/>
    </source>
</evidence>
<dbReference type="GO" id="GO:0006744">
    <property type="term" value="P:ubiquinone biosynthetic process"/>
    <property type="evidence" value="ECO:0007669"/>
    <property type="project" value="UniProtKB-UniRule"/>
</dbReference>
<feature type="transmembrane region" description="Helical" evidence="12">
    <location>
        <begin position="208"/>
        <end position="228"/>
    </location>
</feature>
<feature type="transmembrane region" description="Helical" evidence="12">
    <location>
        <begin position="20"/>
        <end position="39"/>
    </location>
</feature>
<protein>
    <recommendedName>
        <fullName evidence="12 13">4-hydroxybenzoate octaprenyltransferase</fullName>
        <ecNumber evidence="12 13">2.5.1.39</ecNumber>
    </recommendedName>
    <alternativeName>
        <fullName evidence="12">4-HB polyprenyltransferase</fullName>
    </alternativeName>
</protein>
<keyword evidence="10 12" id="KW-1133">Transmembrane helix</keyword>
<dbReference type="CDD" id="cd13959">
    <property type="entry name" value="PT_UbiA_COQ2"/>
    <property type="match status" value="1"/>
</dbReference>
<evidence type="ECO:0000256" key="4">
    <source>
        <dbReference type="ARBA" id="ARBA00022475"/>
    </source>
</evidence>
<comment type="catalytic activity">
    <reaction evidence="12">
        <text>all-trans-octaprenyl diphosphate + 4-hydroxybenzoate = 4-hydroxy-3-(all-trans-octaprenyl)benzoate + diphosphate</text>
        <dbReference type="Rhea" id="RHEA:27782"/>
        <dbReference type="ChEBI" id="CHEBI:1617"/>
        <dbReference type="ChEBI" id="CHEBI:17879"/>
        <dbReference type="ChEBI" id="CHEBI:33019"/>
        <dbReference type="ChEBI" id="CHEBI:57711"/>
        <dbReference type="EC" id="2.5.1.39"/>
    </reaction>
</comment>
<dbReference type="InterPro" id="IPR044878">
    <property type="entry name" value="UbiA_sf"/>
</dbReference>
<keyword evidence="15" id="KW-1185">Reference proteome</keyword>
<evidence type="ECO:0000313" key="14">
    <source>
        <dbReference type="EMBL" id="RDI48636.1"/>
    </source>
</evidence>
<evidence type="ECO:0000256" key="9">
    <source>
        <dbReference type="ARBA" id="ARBA00022842"/>
    </source>
</evidence>
<keyword evidence="9 12" id="KW-0460">Magnesium</keyword>
<dbReference type="FunFam" id="1.10.357.140:FF:000002">
    <property type="entry name" value="4-hydroxybenzoate octaprenyltransferase"/>
    <property type="match status" value="1"/>
</dbReference>
<dbReference type="AlphaFoldDB" id="A0A370GZB1"/>
<dbReference type="RefSeq" id="WP_114833442.1">
    <property type="nucleotide sequence ID" value="NZ_LR699114.1"/>
</dbReference>
<evidence type="ECO:0000256" key="11">
    <source>
        <dbReference type="ARBA" id="ARBA00023136"/>
    </source>
</evidence>
<keyword evidence="7 12" id="KW-0831">Ubiquinone biosynthesis</keyword>
<evidence type="ECO:0000256" key="2">
    <source>
        <dbReference type="ARBA" id="ARBA00004141"/>
    </source>
</evidence>
<sequence length="286" mass="32355">MQIRERLPQYVYLMRLDKPIGVLLLLWPTLWALWLASHGRLDSQILLIFVTGVVLMRSAGCVVNDFADRHFDGHVKRTRERPLASGRVKPVEALVLAALLALTAFAGVLLCNALTIKLAFIGAALTIIYPLMKRYTHLPQFGLGLAFSWGVPMAFAAVTGSVGNAAWFLFLTCLIWPVIYDTMYAMVDREDDRKIGVKSTAILFDEMDTFIIGLLQMLFVVLLVIMGLMFRLHFIYYLALAAVGVLFIYQQWLIKSRDPQACFRAFKNNNWVGLLIFLGIFLSYPQ</sequence>
<comment type="caution">
    <text evidence="14">The sequence shown here is derived from an EMBL/GenBank/DDBJ whole genome shotgun (WGS) entry which is preliminary data.</text>
</comment>
<proteinExistence type="inferred from homology"/>
<comment type="subcellular location">
    <subcellularLocation>
        <location evidence="12">Cell inner membrane</location>
        <topology evidence="12">Multi-pass membrane protein</topology>
    </subcellularLocation>
    <subcellularLocation>
        <location evidence="2">Membrane</location>
        <topology evidence="2">Multi-pass membrane protein</topology>
    </subcellularLocation>
</comment>
<dbReference type="Pfam" id="PF01040">
    <property type="entry name" value="UbiA"/>
    <property type="match status" value="1"/>
</dbReference>
<dbReference type="InterPro" id="IPR039653">
    <property type="entry name" value="Prenyltransferase"/>
</dbReference>
<comment type="function">
    <text evidence="12">Catalyzes the prenylation of para-hydroxybenzoate (PHB) with an all-trans polyprenyl group. Mediates the second step in the final reaction sequence of ubiquinone-8 (UQ-8) biosynthesis, which is the condensation of the polyisoprenoid side chain with PHB, generating the first membrane-bound Q intermediate 3-octaprenyl-4-hydroxybenzoate.</text>
</comment>
<evidence type="ECO:0000256" key="5">
    <source>
        <dbReference type="ARBA" id="ARBA00022519"/>
    </source>
</evidence>
<comment type="cofactor">
    <cofactor evidence="1 12">
        <name>Mg(2+)</name>
        <dbReference type="ChEBI" id="CHEBI:18420"/>
    </cofactor>
</comment>
<dbReference type="GO" id="GO:0008412">
    <property type="term" value="F:4-hydroxybenzoate polyprenyltransferase activity"/>
    <property type="evidence" value="ECO:0007669"/>
    <property type="project" value="UniProtKB-UniRule"/>
</dbReference>
<keyword evidence="6 12" id="KW-0808">Transferase</keyword>
<dbReference type="InterPro" id="IPR000537">
    <property type="entry name" value="UbiA_prenyltransferase"/>
</dbReference>
<feature type="transmembrane region" description="Helical" evidence="12">
    <location>
        <begin position="266"/>
        <end position="284"/>
    </location>
</feature>
<dbReference type="Gene3D" id="1.20.120.1780">
    <property type="entry name" value="UbiA prenyltransferase"/>
    <property type="match status" value="1"/>
</dbReference>
<dbReference type="OrthoDB" id="9782418at2"/>